<keyword evidence="1" id="KW-1133">Transmembrane helix</keyword>
<evidence type="ECO:0000313" key="3">
    <source>
        <dbReference type="Proteomes" id="UP001597135"/>
    </source>
</evidence>
<sequence>MAETDRVHLWAMRVVFCALCLLVMFFNLLPLHLAPRGFAGPDLIVALIFAWAHRRPSFVPPLAIAGTMLVADLVFQRPPGLMAAMVLIFAEQMKVRARSQRDAGFAVEWLQVSIALIVMALVFQIAMALLILPILGWATLLSQVVTTILVYPLVVAFSHGLLGIRHAGPRENDRMGFRS</sequence>
<dbReference type="EMBL" id="JBHTMU010000049">
    <property type="protein sequence ID" value="MFD1344421.1"/>
    <property type="molecule type" value="Genomic_DNA"/>
</dbReference>
<keyword evidence="1" id="KW-0812">Transmembrane</keyword>
<keyword evidence="3" id="KW-1185">Reference proteome</keyword>
<feature type="transmembrane region" description="Helical" evidence="1">
    <location>
        <begin position="140"/>
        <end position="164"/>
    </location>
</feature>
<comment type="caution">
    <text evidence="2">The sequence shown here is derived from an EMBL/GenBank/DDBJ whole genome shotgun (WGS) entry which is preliminary data.</text>
</comment>
<gene>
    <name evidence="2" type="ORF">ACFQ4E_18470</name>
</gene>
<proteinExistence type="predicted"/>
<accession>A0ABW3ZMN7</accession>
<evidence type="ECO:0000313" key="2">
    <source>
        <dbReference type="EMBL" id="MFD1344421.1"/>
    </source>
</evidence>
<feature type="transmembrane region" description="Helical" evidence="1">
    <location>
        <begin position="7"/>
        <end position="27"/>
    </location>
</feature>
<keyword evidence="1" id="KW-0472">Membrane</keyword>
<dbReference type="RefSeq" id="WP_386806002.1">
    <property type="nucleotide sequence ID" value="NZ_JBHTMU010000049.1"/>
</dbReference>
<reference evidence="3" key="1">
    <citation type="journal article" date="2019" name="Int. J. Syst. Evol. Microbiol.">
        <title>The Global Catalogue of Microorganisms (GCM) 10K type strain sequencing project: providing services to taxonomists for standard genome sequencing and annotation.</title>
        <authorList>
            <consortium name="The Broad Institute Genomics Platform"/>
            <consortium name="The Broad Institute Genome Sequencing Center for Infectious Disease"/>
            <person name="Wu L."/>
            <person name="Ma J."/>
        </authorList>
    </citation>
    <scope>NUCLEOTIDE SEQUENCE [LARGE SCALE GENOMIC DNA]</scope>
    <source>
        <strain evidence="3">CCUG 62953</strain>
    </source>
</reference>
<name>A0ABW3ZMN7_9RHOB</name>
<organism evidence="2 3">
    <name type="scientific">Litorisediminicola beolgyonensis</name>
    <dbReference type="NCBI Taxonomy" id="1173614"/>
    <lineage>
        <taxon>Bacteria</taxon>
        <taxon>Pseudomonadati</taxon>
        <taxon>Pseudomonadota</taxon>
        <taxon>Alphaproteobacteria</taxon>
        <taxon>Rhodobacterales</taxon>
        <taxon>Paracoccaceae</taxon>
        <taxon>Litorisediminicola</taxon>
    </lineage>
</organism>
<dbReference type="Proteomes" id="UP001597135">
    <property type="component" value="Unassembled WGS sequence"/>
</dbReference>
<feature type="transmembrane region" description="Helical" evidence="1">
    <location>
        <begin position="109"/>
        <end position="134"/>
    </location>
</feature>
<evidence type="ECO:0000256" key="1">
    <source>
        <dbReference type="SAM" id="Phobius"/>
    </source>
</evidence>
<protein>
    <submittedName>
        <fullName evidence="2">Rod shape-determining protein MreD</fullName>
    </submittedName>
</protein>